<comment type="caution">
    <text evidence="12">The sequence shown here is derived from an EMBL/GenBank/DDBJ whole genome shotgun (WGS) entry which is preliminary data.</text>
</comment>
<dbReference type="Proteomes" id="UP001364472">
    <property type="component" value="Unassembled WGS sequence"/>
</dbReference>
<dbReference type="NCBIfam" id="TIGR00690">
    <property type="entry name" value="rpoZ"/>
    <property type="match status" value="1"/>
</dbReference>
<dbReference type="EC" id="2.7.7.6" evidence="2 11"/>
<evidence type="ECO:0000256" key="2">
    <source>
        <dbReference type="ARBA" id="ARBA00012418"/>
    </source>
</evidence>
<sequence length="99" mass="11057">MARVTVEDCLEVVDNRFELVIMASRRARQLAKGAPSTLEGDEDDDKPTVLALREIASRSIDDATIAEVDRVERERREREALEWAAAEVDDDLSKGGDDL</sequence>
<comment type="subunit">
    <text evidence="11">The RNAP catalytic core consists of 2 alpha, 1 beta, 1 beta' and 1 omega subunit. When a sigma factor is associated with the core the holoenzyme is formed, which can initiate transcription.</text>
</comment>
<evidence type="ECO:0000256" key="7">
    <source>
        <dbReference type="ARBA" id="ARBA00023163"/>
    </source>
</evidence>
<dbReference type="InterPro" id="IPR003716">
    <property type="entry name" value="DNA-dir_RNA_pol_omega"/>
</dbReference>
<dbReference type="SMART" id="SM01409">
    <property type="entry name" value="RNA_pol_Rpb6"/>
    <property type="match status" value="1"/>
</dbReference>
<dbReference type="RefSeq" id="WP_337335568.1">
    <property type="nucleotide sequence ID" value="NZ_JBBDHC010000012.1"/>
</dbReference>
<dbReference type="InterPro" id="IPR006110">
    <property type="entry name" value="Pol_omega/Rpo6/RPB6"/>
</dbReference>
<evidence type="ECO:0000256" key="4">
    <source>
        <dbReference type="ARBA" id="ARBA00022478"/>
    </source>
</evidence>
<evidence type="ECO:0000256" key="5">
    <source>
        <dbReference type="ARBA" id="ARBA00022679"/>
    </source>
</evidence>
<dbReference type="GO" id="GO:0003677">
    <property type="term" value="F:DNA binding"/>
    <property type="evidence" value="ECO:0007669"/>
    <property type="project" value="UniProtKB-UniRule"/>
</dbReference>
<evidence type="ECO:0000256" key="1">
    <source>
        <dbReference type="ARBA" id="ARBA00006711"/>
    </source>
</evidence>
<keyword evidence="7 11" id="KW-0804">Transcription</keyword>
<evidence type="ECO:0000256" key="3">
    <source>
        <dbReference type="ARBA" id="ARBA00013725"/>
    </source>
</evidence>
<comment type="catalytic activity">
    <reaction evidence="10 11">
        <text>RNA(n) + a ribonucleoside 5'-triphosphate = RNA(n+1) + diphosphate</text>
        <dbReference type="Rhea" id="RHEA:21248"/>
        <dbReference type="Rhea" id="RHEA-COMP:14527"/>
        <dbReference type="Rhea" id="RHEA-COMP:17342"/>
        <dbReference type="ChEBI" id="CHEBI:33019"/>
        <dbReference type="ChEBI" id="CHEBI:61557"/>
        <dbReference type="ChEBI" id="CHEBI:140395"/>
        <dbReference type="EC" id="2.7.7.6"/>
    </reaction>
</comment>
<accession>A0AAW9R240</accession>
<organism evidence="12 13">
    <name type="scientific">Denitratimonas tolerans</name>
    <dbReference type="NCBI Taxonomy" id="1338420"/>
    <lineage>
        <taxon>Bacteria</taxon>
        <taxon>Pseudomonadati</taxon>
        <taxon>Pseudomonadota</taxon>
        <taxon>Gammaproteobacteria</taxon>
        <taxon>Lysobacterales</taxon>
        <taxon>Lysobacteraceae</taxon>
        <taxon>Denitratimonas</taxon>
    </lineage>
</organism>
<name>A0AAW9R240_9GAMM</name>
<evidence type="ECO:0000313" key="12">
    <source>
        <dbReference type="EMBL" id="MEJ1249852.1"/>
    </source>
</evidence>
<dbReference type="HAMAP" id="MF_00366">
    <property type="entry name" value="RNApol_bact_RpoZ"/>
    <property type="match status" value="1"/>
</dbReference>
<reference evidence="12 13" key="1">
    <citation type="journal article" date="2016" name="Antonie Van Leeuwenhoek">
        <title>Denitratimonas tolerans gen. nov., sp. nov., a denitrifying bacterium isolated from a bioreactor for tannery wastewater treatment.</title>
        <authorList>
            <person name="Han S.I."/>
            <person name="Kim J.O."/>
            <person name="Lee Y.R."/>
            <person name="Ekpeghere K.I."/>
            <person name="Koh S.C."/>
            <person name="Whang K.S."/>
        </authorList>
    </citation>
    <scope>NUCLEOTIDE SEQUENCE [LARGE SCALE GENOMIC DNA]</scope>
    <source>
        <strain evidence="12 13">KACC 17565</strain>
    </source>
</reference>
<evidence type="ECO:0000256" key="6">
    <source>
        <dbReference type="ARBA" id="ARBA00022695"/>
    </source>
</evidence>
<gene>
    <name evidence="11 12" type="primary">rpoZ</name>
    <name evidence="12" type="ORF">WB794_09235</name>
</gene>
<comment type="similarity">
    <text evidence="1 11">Belongs to the RNA polymerase subunit omega family.</text>
</comment>
<dbReference type="GO" id="GO:0003899">
    <property type="term" value="F:DNA-directed RNA polymerase activity"/>
    <property type="evidence" value="ECO:0007669"/>
    <property type="project" value="UniProtKB-UniRule"/>
</dbReference>
<dbReference type="SUPFAM" id="SSF63562">
    <property type="entry name" value="RPB6/omega subunit-like"/>
    <property type="match status" value="1"/>
</dbReference>
<evidence type="ECO:0000256" key="10">
    <source>
        <dbReference type="ARBA" id="ARBA00048552"/>
    </source>
</evidence>
<evidence type="ECO:0000256" key="9">
    <source>
        <dbReference type="ARBA" id="ARBA00030998"/>
    </source>
</evidence>
<dbReference type="PANTHER" id="PTHR34476">
    <property type="entry name" value="DNA-DIRECTED RNA POLYMERASE SUBUNIT OMEGA"/>
    <property type="match status" value="1"/>
</dbReference>
<keyword evidence="6 11" id="KW-0548">Nucleotidyltransferase</keyword>
<dbReference type="Pfam" id="PF01192">
    <property type="entry name" value="RNA_pol_Rpb6"/>
    <property type="match status" value="1"/>
</dbReference>
<keyword evidence="13" id="KW-1185">Reference proteome</keyword>
<protein>
    <recommendedName>
        <fullName evidence="3 11">DNA-directed RNA polymerase subunit omega</fullName>
        <shortName evidence="11">RNAP omega subunit</shortName>
        <ecNumber evidence="2 11">2.7.7.6</ecNumber>
    </recommendedName>
    <alternativeName>
        <fullName evidence="9 11">RNA polymerase omega subunit</fullName>
    </alternativeName>
    <alternativeName>
        <fullName evidence="8 11">Transcriptase subunit omega</fullName>
    </alternativeName>
</protein>
<dbReference type="AlphaFoldDB" id="A0AAW9R240"/>
<comment type="function">
    <text evidence="11">Promotes RNA polymerase assembly. Latches the N- and C-terminal regions of the beta' subunit thereby facilitating its interaction with the beta and alpha subunits.</text>
</comment>
<evidence type="ECO:0000313" key="13">
    <source>
        <dbReference type="Proteomes" id="UP001364472"/>
    </source>
</evidence>
<dbReference type="InterPro" id="IPR036161">
    <property type="entry name" value="RPB6/omega-like_sf"/>
</dbReference>
<proteinExistence type="inferred from homology"/>
<evidence type="ECO:0000256" key="8">
    <source>
        <dbReference type="ARBA" id="ARBA00029924"/>
    </source>
</evidence>
<evidence type="ECO:0000256" key="11">
    <source>
        <dbReference type="HAMAP-Rule" id="MF_00366"/>
    </source>
</evidence>
<dbReference type="EMBL" id="JBBDHC010000012">
    <property type="protein sequence ID" value="MEJ1249852.1"/>
    <property type="molecule type" value="Genomic_DNA"/>
</dbReference>
<dbReference type="GO" id="GO:0006351">
    <property type="term" value="P:DNA-templated transcription"/>
    <property type="evidence" value="ECO:0007669"/>
    <property type="project" value="UniProtKB-UniRule"/>
</dbReference>
<dbReference type="Gene3D" id="3.90.940.10">
    <property type="match status" value="1"/>
</dbReference>
<keyword evidence="4 11" id="KW-0240">DNA-directed RNA polymerase</keyword>
<dbReference type="GO" id="GO:0000428">
    <property type="term" value="C:DNA-directed RNA polymerase complex"/>
    <property type="evidence" value="ECO:0007669"/>
    <property type="project" value="UniProtKB-KW"/>
</dbReference>
<keyword evidence="5 11" id="KW-0808">Transferase</keyword>
<dbReference type="PANTHER" id="PTHR34476:SF1">
    <property type="entry name" value="DNA-DIRECTED RNA POLYMERASE SUBUNIT OMEGA"/>
    <property type="match status" value="1"/>
</dbReference>